<organism evidence="2 3">
    <name type="scientific">Streptomyces prasinus</name>
    <dbReference type="NCBI Taxonomy" id="67345"/>
    <lineage>
        <taxon>Bacteria</taxon>
        <taxon>Bacillati</taxon>
        <taxon>Actinomycetota</taxon>
        <taxon>Actinomycetes</taxon>
        <taxon>Kitasatosporales</taxon>
        <taxon>Streptomycetaceae</taxon>
        <taxon>Streptomyces</taxon>
    </lineage>
</organism>
<gene>
    <name evidence="2" type="ORF">CP972_04770</name>
</gene>
<reference evidence="2 3" key="1">
    <citation type="submission" date="2017-09" db="EMBL/GenBank/DDBJ databases">
        <authorList>
            <person name="Lee N."/>
            <person name="Cho B.-K."/>
        </authorList>
    </citation>
    <scope>NUCLEOTIDE SEQUENCE [LARGE SCALE GENOMIC DNA]</scope>
    <source>
        <strain evidence="2 3">ATCC 13879</strain>
    </source>
</reference>
<proteinExistence type="predicted"/>
<evidence type="ECO:0000313" key="2">
    <source>
        <dbReference type="EMBL" id="QEV05084.1"/>
    </source>
</evidence>
<protein>
    <submittedName>
        <fullName evidence="2">Uncharacterized protein</fullName>
    </submittedName>
</protein>
<keyword evidence="3" id="KW-1185">Reference proteome</keyword>
<feature type="region of interest" description="Disordered" evidence="1">
    <location>
        <begin position="47"/>
        <end position="68"/>
    </location>
</feature>
<sequence length="102" mass="10326">MEATWGGSDTRPTRAARAVEDARNGKASAQRLADRISAVFVPAVIVSAPGTPGSGRRAGELAGRGPRPLRCPAAPLRPGRCGATWPPGAAAGVRQGCANVRG</sequence>
<evidence type="ECO:0000256" key="1">
    <source>
        <dbReference type="SAM" id="MobiDB-lite"/>
    </source>
</evidence>
<dbReference type="Proteomes" id="UP000326041">
    <property type="component" value="Chromosome"/>
</dbReference>
<evidence type="ECO:0000313" key="3">
    <source>
        <dbReference type="Proteomes" id="UP000326041"/>
    </source>
</evidence>
<accession>A0ABX6ARB6</accession>
<feature type="region of interest" description="Disordered" evidence="1">
    <location>
        <begin position="1"/>
        <end position="24"/>
    </location>
</feature>
<dbReference type="EMBL" id="CP023697">
    <property type="protein sequence ID" value="QEV05084.1"/>
    <property type="molecule type" value="Genomic_DNA"/>
</dbReference>
<name>A0ABX6ARB6_9ACTN</name>